<dbReference type="EMBL" id="AP029612">
    <property type="protein sequence ID" value="BFG70354.1"/>
    <property type="molecule type" value="Genomic_DNA"/>
</dbReference>
<evidence type="ECO:0008006" key="2">
    <source>
        <dbReference type="Google" id="ProtNLM"/>
    </source>
</evidence>
<dbReference type="Pfam" id="PF14052">
    <property type="entry name" value="Caps_assemb_Wzi"/>
    <property type="match status" value="1"/>
</dbReference>
<organism evidence="1">
    <name type="scientific">Sediminibacterium sp. KACHI17</name>
    <dbReference type="NCBI Taxonomy" id="1751071"/>
    <lineage>
        <taxon>Bacteria</taxon>
        <taxon>Pseudomonadati</taxon>
        <taxon>Bacteroidota</taxon>
        <taxon>Chitinophagia</taxon>
        <taxon>Chitinophagales</taxon>
        <taxon>Chitinophagaceae</taxon>
        <taxon>Sediminibacterium</taxon>
    </lineage>
</organism>
<dbReference type="Gene3D" id="2.40.160.130">
    <property type="entry name" value="Capsule assembly protein Wzi"/>
    <property type="match status" value="1"/>
</dbReference>
<gene>
    <name evidence="1" type="ORF">KACHI17_12350</name>
</gene>
<accession>A0AAT9GI71</accession>
<reference evidence="1" key="1">
    <citation type="submission" date="2024-02" db="EMBL/GenBank/DDBJ databases">
        <title>Sediminibacterium planktonica sp. nov. and Sediminibacterium longus sp. nov., isolated from surface lake and river water.</title>
        <authorList>
            <person name="Watanabe K."/>
            <person name="Takemine S."/>
            <person name="Ishii Y."/>
            <person name="Ogata Y."/>
            <person name="Shindo C."/>
            <person name="Suda W."/>
        </authorList>
    </citation>
    <scope>NUCLEOTIDE SEQUENCE</scope>
    <source>
        <strain evidence="1">KACHI17</strain>
    </source>
</reference>
<name>A0AAT9GI71_9BACT</name>
<proteinExistence type="predicted"/>
<sequence length="529" mass="60288">MAQVVHSDRLKELLRVGQLAGGNGVALPSMMVNANQIPVAALDSLMAIQKPLRWKTKVLDGGFVPLQWTFQYHEQQPYEWNGGALLPSRGYQVLGTFGVHAKVGKRIHLQIAPEFTTAENLDYEGFSQQMGNRAWADRYRFWNTADIPQQYASGHQTSWLPGQSFIEYRTQHFAFGISSQNLWWGPGFRNALVMSSNAPGFVHWSVKTHQPIRTRIGNFEGQMVGGRLEASGILPPRINSVYNGAFVYQPKPDQDRYMTGMVLSWNPKWTPGLYVGLAKASYLYQRDLSNPLDVLPLQGFFGNKLTGTEKSGKKASLGSMFVRYVMPREKAELYVEFGRKDRALLPWNVVQAEPYRRAYVAGINKLFTVGKDAHLQFQAEFTQMQAPTAELIRSPDSWYTHPYVRHGYTHKGRPLGAGIGPGSNSQTLALNWVKGLKRIGFQFERVRYNSDFYYLAFEYIGDFRRHWVDLAGTIKFDWPIGPVLISAQTGLIRSYNYQWWIIQYNPNDYLIPGNEVLNFSGRMGVVWRF</sequence>
<evidence type="ECO:0000313" key="1">
    <source>
        <dbReference type="EMBL" id="BFG70354.1"/>
    </source>
</evidence>
<dbReference type="InterPro" id="IPR026950">
    <property type="entry name" value="Caps_assemb_Wzi"/>
</dbReference>
<dbReference type="AlphaFoldDB" id="A0AAT9GI71"/>
<dbReference type="InterPro" id="IPR038636">
    <property type="entry name" value="Wzi_sf"/>
</dbReference>
<protein>
    <recommendedName>
        <fullName evidence="2">Capsule assembly Wzi family protein</fullName>
    </recommendedName>
</protein>